<dbReference type="KEGG" id="mbas:ALGA_2866"/>
<feature type="chain" id="PRO_5012463104" description="Outer membrane protein beta-barrel domain-containing protein" evidence="1">
    <location>
        <begin position="28"/>
        <end position="238"/>
    </location>
</feature>
<dbReference type="Proteomes" id="UP000218267">
    <property type="component" value="Chromosome"/>
</dbReference>
<dbReference type="Gene3D" id="2.40.160.70">
    <property type="entry name" value="outer membrane protein from Thermus thermophilus HB27"/>
    <property type="match status" value="1"/>
</dbReference>
<sequence length="238" mass="27046">MQQKNFRKYSWALLLTLLFTNALQTKAQEQSKFKQKTDFQFTAGLNRGVNLGANLVLHELSTDLPFDIRLGVGYTWLNPGNSADARRIFINNATNGVPEEKGRSLDLRIDFLKPMTLMGNSSSYWFIGPRYSKFRSNFKYIGGNEDFDVTSSQFGLGGGFESHYKISDGLQLLIIGGLDYYLSAKLQGHDTSYYPDNDNVNARTDNETDTKFRYKDADKAVDQPKFMPRFLIGIQLDL</sequence>
<dbReference type="OrthoDB" id="1116846at2"/>
<keyword evidence="3" id="KW-1185">Reference proteome</keyword>
<protein>
    <recommendedName>
        <fullName evidence="4">Outer membrane protein beta-barrel domain-containing protein</fullName>
    </recommendedName>
</protein>
<dbReference type="RefSeq" id="WP_096430223.1">
    <property type="nucleotide sequence ID" value="NZ_AP018042.1"/>
</dbReference>
<evidence type="ECO:0000313" key="3">
    <source>
        <dbReference type="Proteomes" id="UP000218267"/>
    </source>
</evidence>
<proteinExistence type="predicted"/>
<accession>A0A1Y1CPK2</accession>
<name>A0A1Y1CPK2_9BACT</name>
<gene>
    <name evidence="2" type="ORF">ALGA_2866</name>
</gene>
<organism evidence="2 3">
    <name type="scientific">Labilibaculum antarcticum</name>
    <dbReference type="NCBI Taxonomy" id="1717717"/>
    <lineage>
        <taxon>Bacteria</taxon>
        <taxon>Pseudomonadati</taxon>
        <taxon>Bacteroidota</taxon>
        <taxon>Bacteroidia</taxon>
        <taxon>Marinilabiliales</taxon>
        <taxon>Marinifilaceae</taxon>
        <taxon>Labilibaculum</taxon>
    </lineage>
</organism>
<evidence type="ECO:0008006" key="4">
    <source>
        <dbReference type="Google" id="ProtNLM"/>
    </source>
</evidence>
<keyword evidence="1" id="KW-0732">Signal</keyword>
<reference evidence="3" key="2">
    <citation type="journal article" date="2020" name="Antonie Van Leeuwenhoek">
        <title>Labilibaculum antarcticum sp. nov., a novel facultative anaerobic, psychrotorelant bacterium isolated from marine sediment of Antarctica.</title>
        <authorList>
            <person name="Watanabe M."/>
            <person name="Kojima H."/>
            <person name="Fukui M."/>
        </authorList>
    </citation>
    <scope>NUCLEOTIDE SEQUENCE [LARGE SCALE GENOMIC DNA]</scope>
    <source>
        <strain evidence="3">SPP2</strain>
    </source>
</reference>
<reference evidence="2 3" key="1">
    <citation type="journal article" date="2018" name="Mar. Genomics">
        <title>Complete genome sequence of Marinifilaceae bacterium strain SPP2, isolated from the Antarctic marine sediment.</title>
        <authorList>
            <person name="Watanabe M."/>
            <person name="Kojima H."/>
            <person name="Fukui M."/>
        </authorList>
    </citation>
    <scope>NUCLEOTIDE SEQUENCE [LARGE SCALE GENOMIC DNA]</scope>
    <source>
        <strain evidence="2 3">SPP2</strain>
    </source>
</reference>
<dbReference type="AlphaFoldDB" id="A0A1Y1CPK2"/>
<evidence type="ECO:0000256" key="1">
    <source>
        <dbReference type="SAM" id="SignalP"/>
    </source>
</evidence>
<evidence type="ECO:0000313" key="2">
    <source>
        <dbReference type="EMBL" id="BAX81171.1"/>
    </source>
</evidence>
<dbReference type="EMBL" id="AP018042">
    <property type="protein sequence ID" value="BAX81171.1"/>
    <property type="molecule type" value="Genomic_DNA"/>
</dbReference>
<feature type="signal peptide" evidence="1">
    <location>
        <begin position="1"/>
        <end position="27"/>
    </location>
</feature>